<accession>A0A1W9S2Q4</accession>
<dbReference type="InterPro" id="IPR006194">
    <property type="entry name" value="Gly-tRNA-synth_heterodimer"/>
</dbReference>
<dbReference type="Proteomes" id="UP000192611">
    <property type="component" value="Unassembled WGS sequence"/>
</dbReference>
<comment type="subcellular location">
    <subcellularLocation>
        <location evidence="8">Cytoplasm</location>
    </subcellularLocation>
</comment>
<organism evidence="9 10">
    <name type="scientific">Candidatus Coatesbacteria bacterium 4484_99</name>
    <dbReference type="NCBI Taxonomy" id="1970774"/>
    <lineage>
        <taxon>Bacteria</taxon>
        <taxon>Candidatus Coatesiibacteriota</taxon>
    </lineage>
</organism>
<dbReference type="PANTHER" id="PTHR30075:SF2">
    <property type="entry name" value="GLYCINE--TRNA LIGASE, CHLOROPLASTIC_MITOCHONDRIAL 2"/>
    <property type="match status" value="1"/>
</dbReference>
<keyword evidence="6 8" id="KW-0030">Aminoacyl-tRNA synthetase</keyword>
<comment type="subunit">
    <text evidence="8">Tetramer of two alpha and two beta subunits.</text>
</comment>
<evidence type="ECO:0000256" key="7">
    <source>
        <dbReference type="ARBA" id="ARBA00047937"/>
    </source>
</evidence>
<evidence type="ECO:0000256" key="5">
    <source>
        <dbReference type="ARBA" id="ARBA00022917"/>
    </source>
</evidence>
<evidence type="ECO:0000256" key="2">
    <source>
        <dbReference type="ARBA" id="ARBA00022598"/>
    </source>
</evidence>
<keyword evidence="5 8" id="KW-0648">Protein biosynthesis</keyword>
<comment type="catalytic activity">
    <reaction evidence="7 8">
        <text>tRNA(Gly) + glycine + ATP = glycyl-tRNA(Gly) + AMP + diphosphate</text>
        <dbReference type="Rhea" id="RHEA:16013"/>
        <dbReference type="Rhea" id="RHEA-COMP:9664"/>
        <dbReference type="Rhea" id="RHEA-COMP:9683"/>
        <dbReference type="ChEBI" id="CHEBI:30616"/>
        <dbReference type="ChEBI" id="CHEBI:33019"/>
        <dbReference type="ChEBI" id="CHEBI:57305"/>
        <dbReference type="ChEBI" id="CHEBI:78442"/>
        <dbReference type="ChEBI" id="CHEBI:78522"/>
        <dbReference type="ChEBI" id="CHEBI:456215"/>
        <dbReference type="EC" id="6.1.1.14"/>
    </reaction>
</comment>
<dbReference type="SUPFAM" id="SSF55681">
    <property type="entry name" value="Class II aaRS and biotin synthetases"/>
    <property type="match status" value="1"/>
</dbReference>
<dbReference type="PRINTS" id="PR01044">
    <property type="entry name" value="TRNASYNTHGA"/>
</dbReference>
<dbReference type="InterPro" id="IPR002310">
    <property type="entry name" value="Gly-tRNA_ligase_asu"/>
</dbReference>
<dbReference type="PANTHER" id="PTHR30075">
    <property type="entry name" value="GLYCYL-TRNA SYNTHETASE"/>
    <property type="match status" value="1"/>
</dbReference>
<protein>
    <recommendedName>
        <fullName evidence="8">Glycine--tRNA ligase alpha subunit</fullName>
        <ecNumber evidence="8">6.1.1.14</ecNumber>
    </recommendedName>
    <alternativeName>
        <fullName evidence="8">Glycyl-tRNA synthetase alpha subunit</fullName>
        <shortName evidence="8">GlyRS</shortName>
    </alternativeName>
</protein>
<dbReference type="EMBL" id="NATQ01000011">
    <property type="protein sequence ID" value="OQX91138.1"/>
    <property type="molecule type" value="Genomic_DNA"/>
</dbReference>
<comment type="similarity">
    <text evidence="1 8">Belongs to the class-II aminoacyl-tRNA synthetase family.</text>
</comment>
<evidence type="ECO:0000256" key="4">
    <source>
        <dbReference type="ARBA" id="ARBA00022840"/>
    </source>
</evidence>
<name>A0A1W9S2Q4_9BACT</name>
<keyword evidence="2 8" id="KW-0436">Ligase</keyword>
<dbReference type="NCBIfam" id="TIGR00388">
    <property type="entry name" value="glyQ"/>
    <property type="match status" value="1"/>
</dbReference>
<keyword evidence="8" id="KW-0963">Cytoplasm</keyword>
<dbReference type="AlphaFoldDB" id="A0A1W9S2Q4"/>
<keyword evidence="4 8" id="KW-0067">ATP-binding</keyword>
<dbReference type="PROSITE" id="PS50861">
    <property type="entry name" value="AA_TRNA_LIGASE_II_GLYAB"/>
    <property type="match status" value="1"/>
</dbReference>
<dbReference type="GO" id="GO:0006426">
    <property type="term" value="P:glycyl-tRNA aminoacylation"/>
    <property type="evidence" value="ECO:0007669"/>
    <property type="project" value="UniProtKB-UniRule"/>
</dbReference>
<evidence type="ECO:0000256" key="8">
    <source>
        <dbReference type="HAMAP-Rule" id="MF_00254"/>
    </source>
</evidence>
<evidence type="ECO:0000256" key="3">
    <source>
        <dbReference type="ARBA" id="ARBA00022741"/>
    </source>
</evidence>
<sequence length="285" mass="32900">MLTFQDIILKLSHFWCDRNCVIVQPYDIEKGAGTFNPATFFKALGPAPWRCAFVEPARRPRDGRYGENPHRLEKHFQYQVLLKPSPTDVLDTYYESIRALGIEPGEHDIRLDEDDWDSPTLGAWGLGWQVLLDGTEITQFTYFQQMGGFYLDPITCEITYGLERIATFLQGVESIFDIEWGGGLKYGDIRLDEERQQSVYNFDEADPEVNRMLFETFEKEAVRLLEKGLYIPGYDMVMKCSHIFNILDARGVIGVTERQAYIGRIRRLARRSAKLYLESVGVEVK</sequence>
<dbReference type="Gene3D" id="1.20.58.180">
    <property type="entry name" value="Class II aaRS and biotin synthetases, domain 2"/>
    <property type="match status" value="1"/>
</dbReference>
<evidence type="ECO:0000313" key="9">
    <source>
        <dbReference type="EMBL" id="OQX91138.1"/>
    </source>
</evidence>
<dbReference type="Gene3D" id="3.30.930.10">
    <property type="entry name" value="Bira Bifunctional Protein, Domain 2"/>
    <property type="match status" value="1"/>
</dbReference>
<dbReference type="GO" id="GO:0005524">
    <property type="term" value="F:ATP binding"/>
    <property type="evidence" value="ECO:0007669"/>
    <property type="project" value="UniProtKB-UniRule"/>
</dbReference>
<evidence type="ECO:0000256" key="1">
    <source>
        <dbReference type="ARBA" id="ARBA00008226"/>
    </source>
</evidence>
<reference evidence="10" key="1">
    <citation type="submission" date="2017-03" db="EMBL/GenBank/DDBJ databases">
        <title>Novel pathways for hydrocarbon cycling and metabolic interdependencies in hydrothermal sediment communities.</title>
        <authorList>
            <person name="Dombrowski N."/>
            <person name="Seitz K."/>
            <person name="Teske A."/>
            <person name="Baker B."/>
        </authorList>
    </citation>
    <scope>NUCLEOTIDE SEQUENCE [LARGE SCALE GENOMIC DNA]</scope>
</reference>
<dbReference type="NCBIfam" id="NF006827">
    <property type="entry name" value="PRK09348.1"/>
    <property type="match status" value="1"/>
</dbReference>
<proteinExistence type="inferred from homology"/>
<evidence type="ECO:0000256" key="6">
    <source>
        <dbReference type="ARBA" id="ARBA00023146"/>
    </source>
</evidence>
<dbReference type="GO" id="GO:0004820">
    <property type="term" value="F:glycine-tRNA ligase activity"/>
    <property type="evidence" value="ECO:0007669"/>
    <property type="project" value="UniProtKB-UniRule"/>
</dbReference>
<dbReference type="EC" id="6.1.1.14" evidence="8"/>
<comment type="caution">
    <text evidence="9">The sequence shown here is derived from an EMBL/GenBank/DDBJ whole genome shotgun (WGS) entry which is preliminary data.</text>
</comment>
<keyword evidence="3 8" id="KW-0547">Nucleotide-binding</keyword>
<evidence type="ECO:0000313" key="10">
    <source>
        <dbReference type="Proteomes" id="UP000192611"/>
    </source>
</evidence>
<gene>
    <name evidence="8" type="primary">glyQ</name>
    <name evidence="9" type="ORF">B6D57_00930</name>
</gene>
<dbReference type="GO" id="GO:0005829">
    <property type="term" value="C:cytosol"/>
    <property type="evidence" value="ECO:0007669"/>
    <property type="project" value="TreeGrafter"/>
</dbReference>
<dbReference type="InterPro" id="IPR045864">
    <property type="entry name" value="aa-tRNA-synth_II/BPL/LPL"/>
</dbReference>
<dbReference type="HAMAP" id="MF_00254">
    <property type="entry name" value="Gly_tRNA_synth_alpha"/>
    <property type="match status" value="1"/>
</dbReference>
<dbReference type="Pfam" id="PF02091">
    <property type="entry name" value="tRNA-synt_2e"/>
    <property type="match status" value="1"/>
</dbReference>